<accession>A0ACC0EI10</accession>
<reference evidence="1 2" key="3">
    <citation type="journal article" date="2022" name="Microbiol. Spectr.">
        <title>Folding features and dynamics of 3D genome architecture in plant fungal pathogens.</title>
        <authorList>
            <person name="Xia C."/>
        </authorList>
    </citation>
    <scope>NUCLEOTIDE SEQUENCE [LARGE SCALE GENOMIC DNA]</scope>
    <source>
        <strain evidence="1 2">93-210</strain>
    </source>
</reference>
<keyword evidence="2" id="KW-1185">Reference proteome</keyword>
<dbReference type="EMBL" id="CM045870">
    <property type="protein sequence ID" value="KAI7954085.1"/>
    <property type="molecule type" value="Genomic_DNA"/>
</dbReference>
<comment type="caution">
    <text evidence="1">The sequence shown here is derived from an EMBL/GenBank/DDBJ whole genome shotgun (WGS) entry which is preliminary data.</text>
</comment>
<sequence>MASSTVAYNIGLTPSNSASKAQAKFIYILNADDFDPSMIPKDAYVVYQGHHEDLGASYADSASALKTGALGLPIHDFYFTDPISRALITMAQCSKAFSNPNTRVS</sequence>
<gene>
    <name evidence="1" type="ORF">MJO28_006632</name>
</gene>
<organism evidence="1 2">
    <name type="scientific">Puccinia striiformis f. sp. tritici</name>
    <dbReference type="NCBI Taxonomy" id="168172"/>
    <lineage>
        <taxon>Eukaryota</taxon>
        <taxon>Fungi</taxon>
        <taxon>Dikarya</taxon>
        <taxon>Basidiomycota</taxon>
        <taxon>Pucciniomycotina</taxon>
        <taxon>Pucciniomycetes</taxon>
        <taxon>Pucciniales</taxon>
        <taxon>Pucciniaceae</taxon>
        <taxon>Puccinia</taxon>
    </lineage>
</organism>
<name>A0ACC0EI10_9BASI</name>
<evidence type="ECO:0000313" key="1">
    <source>
        <dbReference type="EMBL" id="KAI7954085.1"/>
    </source>
</evidence>
<dbReference type="Proteomes" id="UP001060170">
    <property type="component" value="Chromosome 6"/>
</dbReference>
<reference evidence="2" key="2">
    <citation type="journal article" date="2018" name="Mol. Plant Microbe Interact.">
        <title>Genome sequence resources for the wheat stripe rust pathogen (Puccinia striiformis f. sp. tritici) and the barley stripe rust pathogen (Puccinia striiformis f. sp. hordei).</title>
        <authorList>
            <person name="Xia C."/>
            <person name="Wang M."/>
            <person name="Yin C."/>
            <person name="Cornejo O.E."/>
            <person name="Hulbert S.H."/>
            <person name="Chen X."/>
        </authorList>
    </citation>
    <scope>NUCLEOTIDE SEQUENCE [LARGE SCALE GENOMIC DNA]</scope>
    <source>
        <strain evidence="2">93-210</strain>
    </source>
</reference>
<evidence type="ECO:0000313" key="2">
    <source>
        <dbReference type="Proteomes" id="UP001060170"/>
    </source>
</evidence>
<proteinExistence type="predicted"/>
<reference evidence="2" key="1">
    <citation type="journal article" date="2018" name="BMC Genomics">
        <title>Genomic insights into host adaptation between the wheat stripe rust pathogen (Puccinia striiformis f. sp. tritici) and the barley stripe rust pathogen (Puccinia striiformis f. sp. hordei).</title>
        <authorList>
            <person name="Xia C."/>
            <person name="Wang M."/>
            <person name="Yin C."/>
            <person name="Cornejo O.E."/>
            <person name="Hulbert S.H."/>
            <person name="Chen X."/>
        </authorList>
    </citation>
    <scope>NUCLEOTIDE SEQUENCE [LARGE SCALE GENOMIC DNA]</scope>
    <source>
        <strain evidence="2">93-210</strain>
    </source>
</reference>
<protein>
    <submittedName>
        <fullName evidence="1">Uncharacterized protein</fullName>
    </submittedName>
</protein>